<dbReference type="SMART" id="SM00822">
    <property type="entry name" value="PKS_KR"/>
    <property type="match status" value="1"/>
</dbReference>
<gene>
    <name evidence="5" type="primary">dhbA</name>
    <name evidence="5" type="ORF">DTO96_101336</name>
</gene>
<evidence type="ECO:0000256" key="2">
    <source>
        <dbReference type="ARBA" id="ARBA00023002"/>
    </source>
</evidence>
<dbReference type="GO" id="GO:0016616">
    <property type="term" value="F:oxidoreductase activity, acting on the CH-OH group of donors, NAD or NADP as acceptor"/>
    <property type="evidence" value="ECO:0007669"/>
    <property type="project" value="TreeGrafter"/>
</dbReference>
<dbReference type="PRINTS" id="PR00080">
    <property type="entry name" value="SDRFAMILY"/>
</dbReference>
<dbReference type="NCBIfam" id="TIGR04316">
    <property type="entry name" value="dhbA_paeA"/>
    <property type="match status" value="1"/>
</dbReference>
<dbReference type="InterPro" id="IPR057326">
    <property type="entry name" value="KR_dom"/>
</dbReference>
<dbReference type="KEGG" id="hyf:DTO96_101336"/>
<evidence type="ECO:0000313" key="5">
    <source>
        <dbReference type="EMBL" id="AXF85605.1"/>
    </source>
</evidence>
<sequence length="250" mass="26837">MDFSNQIAVVTGAAQGIGAAVVQRLLNDGAQVVLLDKTINPEDYVNVPQTHVFKVDVTNRMQVQEVIDAIEKEIGEVTMLVNVAGVLSLNRILDATEEEWECAFSVNVKGVFNVCQAIAQYMSTRRKGSIVTVASNASDTPRIGMGVYAASKAASTHLTHCLGLELAALGIRCNVVSPGSTDTPMQHQLWLTPEHKNAVLQGSLKQHRLGIPLGRIADADDVANAVCFLLSDQARHITMHDLRVDGGATV</sequence>
<dbReference type="PANTHER" id="PTHR42760">
    <property type="entry name" value="SHORT-CHAIN DEHYDROGENASES/REDUCTASES FAMILY MEMBER"/>
    <property type="match status" value="1"/>
</dbReference>
<protein>
    <recommendedName>
        <fullName evidence="3">2,3-dihydro-2,3-dihydroxybenzoate dehydrogenase</fullName>
        <ecNumber evidence="3">1.3.1.28</ecNumber>
    </recommendedName>
</protein>
<dbReference type="Pfam" id="PF13561">
    <property type="entry name" value="adh_short_C2"/>
    <property type="match status" value="1"/>
</dbReference>
<keyword evidence="2 5" id="KW-0560">Oxidoreductase</keyword>
<evidence type="ECO:0000313" key="6">
    <source>
        <dbReference type="Proteomes" id="UP000252182"/>
    </source>
</evidence>
<dbReference type="PANTHER" id="PTHR42760:SF115">
    <property type="entry name" value="3-OXOACYL-[ACYL-CARRIER-PROTEIN] REDUCTASE FABG"/>
    <property type="match status" value="1"/>
</dbReference>
<dbReference type="NCBIfam" id="NF006074">
    <property type="entry name" value="PRK08220.1"/>
    <property type="match status" value="1"/>
</dbReference>
<evidence type="ECO:0000256" key="3">
    <source>
        <dbReference type="NCBIfam" id="TIGR04316"/>
    </source>
</evidence>
<keyword evidence="6" id="KW-1185">Reference proteome</keyword>
<dbReference type="Proteomes" id="UP000252182">
    <property type="component" value="Chromosome"/>
</dbReference>
<dbReference type="FunFam" id="3.40.50.720:FF:000084">
    <property type="entry name" value="Short-chain dehydrogenase reductase"/>
    <property type="match status" value="1"/>
</dbReference>
<dbReference type="SUPFAM" id="SSF51735">
    <property type="entry name" value="NAD(P)-binding Rossmann-fold domains"/>
    <property type="match status" value="1"/>
</dbReference>
<organism evidence="5 6">
    <name type="scientific">Ephemeroptericola cinctiostellae</name>
    <dbReference type="NCBI Taxonomy" id="2268024"/>
    <lineage>
        <taxon>Bacteria</taxon>
        <taxon>Pseudomonadati</taxon>
        <taxon>Pseudomonadota</taxon>
        <taxon>Betaproteobacteria</taxon>
        <taxon>Burkholderiales</taxon>
        <taxon>Burkholderiaceae</taxon>
        <taxon>Ephemeroptericola</taxon>
    </lineage>
</organism>
<dbReference type="GO" id="GO:0008667">
    <property type="term" value="F:2,3-dihydro-2,3-dihydroxybenzoate dehydrogenase activity"/>
    <property type="evidence" value="ECO:0007669"/>
    <property type="project" value="UniProtKB-UniRule"/>
</dbReference>
<dbReference type="RefSeq" id="WP_114562784.1">
    <property type="nucleotide sequence ID" value="NZ_CP031124.1"/>
</dbReference>
<dbReference type="PROSITE" id="PS00061">
    <property type="entry name" value="ADH_SHORT"/>
    <property type="match status" value="1"/>
</dbReference>
<dbReference type="AlphaFoldDB" id="A0A345DB67"/>
<accession>A0A345DB67</accession>
<evidence type="ECO:0000259" key="4">
    <source>
        <dbReference type="SMART" id="SM00822"/>
    </source>
</evidence>
<dbReference type="EMBL" id="CP031124">
    <property type="protein sequence ID" value="AXF85605.1"/>
    <property type="molecule type" value="Genomic_DNA"/>
</dbReference>
<name>A0A345DB67_9BURK</name>
<evidence type="ECO:0000256" key="1">
    <source>
        <dbReference type="ARBA" id="ARBA00006484"/>
    </source>
</evidence>
<proteinExistence type="inferred from homology"/>
<dbReference type="InterPro" id="IPR020904">
    <property type="entry name" value="Sc_DH/Rdtase_CS"/>
</dbReference>
<dbReference type="InterPro" id="IPR002347">
    <property type="entry name" value="SDR_fam"/>
</dbReference>
<dbReference type="GO" id="GO:0019290">
    <property type="term" value="P:siderophore biosynthetic process"/>
    <property type="evidence" value="ECO:0007669"/>
    <property type="project" value="InterPro"/>
</dbReference>
<dbReference type="Gene3D" id="3.40.50.720">
    <property type="entry name" value="NAD(P)-binding Rossmann-like Domain"/>
    <property type="match status" value="1"/>
</dbReference>
<dbReference type="PRINTS" id="PR01397">
    <property type="entry name" value="DHBDHDRGNASE"/>
</dbReference>
<reference evidence="6" key="1">
    <citation type="submission" date="2018-07" db="EMBL/GenBank/DDBJ databases">
        <authorList>
            <person name="Kim H."/>
        </authorList>
    </citation>
    <scope>NUCLEOTIDE SEQUENCE [LARGE SCALE GENOMIC DNA]</scope>
    <source>
        <strain evidence="6">F02</strain>
    </source>
</reference>
<dbReference type="InterPro" id="IPR036291">
    <property type="entry name" value="NAD(P)-bd_dom_sf"/>
</dbReference>
<dbReference type="OrthoDB" id="156828at2"/>
<comment type="similarity">
    <text evidence="1">Belongs to the short-chain dehydrogenases/reductases (SDR) family.</text>
</comment>
<feature type="domain" description="Ketoreductase" evidence="4">
    <location>
        <begin position="6"/>
        <end position="181"/>
    </location>
</feature>
<dbReference type="InterPro" id="IPR003560">
    <property type="entry name" value="DHB_DH"/>
</dbReference>
<dbReference type="EC" id="1.3.1.28" evidence="3"/>